<dbReference type="InterPro" id="IPR003439">
    <property type="entry name" value="ABC_transporter-like_ATP-bd"/>
</dbReference>
<dbReference type="InterPro" id="IPR003593">
    <property type="entry name" value="AAA+_ATPase"/>
</dbReference>
<feature type="region of interest" description="Disordered" evidence="3">
    <location>
        <begin position="1"/>
        <end position="22"/>
    </location>
</feature>
<keyword evidence="6" id="KW-1185">Reference proteome</keyword>
<dbReference type="AlphaFoldDB" id="A0A7Z0A7C2"/>
<dbReference type="InterPro" id="IPR027417">
    <property type="entry name" value="P-loop_NTPase"/>
</dbReference>
<dbReference type="PROSITE" id="PS50893">
    <property type="entry name" value="ABC_TRANSPORTER_2"/>
    <property type="match status" value="1"/>
</dbReference>
<keyword evidence="2 5" id="KW-0067">ATP-binding</keyword>
<evidence type="ECO:0000256" key="1">
    <source>
        <dbReference type="ARBA" id="ARBA00022741"/>
    </source>
</evidence>
<evidence type="ECO:0000256" key="3">
    <source>
        <dbReference type="SAM" id="MobiDB-lite"/>
    </source>
</evidence>
<evidence type="ECO:0000313" key="6">
    <source>
        <dbReference type="Proteomes" id="UP000539111"/>
    </source>
</evidence>
<accession>A0A7Z0A7C2</accession>
<feature type="domain" description="ABC transporter" evidence="4">
    <location>
        <begin position="34"/>
        <end position="273"/>
    </location>
</feature>
<name>A0A7Z0A7C2_9MICO</name>
<sequence>MPDARTIAASPEAAPTAAPAASVPFGPDRNGIVIDIDAVDLERNGSTLLDGVSATVRAGEHWTLLGPNGAGKSTLLSIVGAHVHPTRGTATMLNHRMGRVDVFELRRHIGHVDPRHPVRGRMTMLDVVLTGITGTVLMKPRWEPTDEELERAHAQLSVLHVDGRADADWSVLSQGERGRTLIARALMPDPELLLLDEPATGLDVAAREQLIASIDAVHKARPDLSSVLVTHHLEELPPSTTHAMLIGHGRIMATGPVDDVLTTERVSRAFEFPIEIGRNGSRWTATAAR</sequence>
<gene>
    <name evidence="5" type="ORF">BJY26_000085</name>
</gene>
<reference evidence="5 6" key="1">
    <citation type="submission" date="2020-07" db="EMBL/GenBank/DDBJ databases">
        <title>Sequencing the genomes of 1000 actinobacteria strains.</title>
        <authorList>
            <person name="Klenk H.-P."/>
        </authorList>
    </citation>
    <scope>NUCLEOTIDE SEQUENCE [LARGE SCALE GENOMIC DNA]</scope>
    <source>
        <strain evidence="5 6">DSM 26341</strain>
    </source>
</reference>
<comment type="caution">
    <text evidence="5">The sequence shown here is derived from an EMBL/GenBank/DDBJ whole genome shotgun (WGS) entry which is preliminary data.</text>
</comment>
<proteinExistence type="predicted"/>
<dbReference type="RefSeq" id="WP_237248874.1">
    <property type="nucleotide sequence ID" value="NZ_JACBZP010000001.1"/>
</dbReference>
<protein>
    <submittedName>
        <fullName evidence="5">Iron complex transport system ATP-binding protein</fullName>
    </submittedName>
</protein>
<feature type="compositionally biased region" description="Low complexity" evidence="3">
    <location>
        <begin position="8"/>
        <end position="22"/>
    </location>
</feature>
<dbReference type="SUPFAM" id="SSF52540">
    <property type="entry name" value="P-loop containing nucleoside triphosphate hydrolases"/>
    <property type="match status" value="1"/>
</dbReference>
<dbReference type="SMART" id="SM00382">
    <property type="entry name" value="AAA"/>
    <property type="match status" value="1"/>
</dbReference>
<dbReference type="GO" id="GO:0016887">
    <property type="term" value="F:ATP hydrolysis activity"/>
    <property type="evidence" value="ECO:0007669"/>
    <property type="project" value="InterPro"/>
</dbReference>
<dbReference type="EMBL" id="JACBZP010000001">
    <property type="protein sequence ID" value="NYI65779.1"/>
    <property type="molecule type" value="Genomic_DNA"/>
</dbReference>
<dbReference type="PANTHER" id="PTHR43158:SF2">
    <property type="entry name" value="SKFA PEPTIDE EXPORT ATP-BINDING PROTEIN SKFE"/>
    <property type="match status" value="1"/>
</dbReference>
<dbReference type="Proteomes" id="UP000539111">
    <property type="component" value="Unassembled WGS sequence"/>
</dbReference>
<dbReference type="GO" id="GO:0005524">
    <property type="term" value="F:ATP binding"/>
    <property type="evidence" value="ECO:0007669"/>
    <property type="project" value="UniProtKB-KW"/>
</dbReference>
<evidence type="ECO:0000313" key="5">
    <source>
        <dbReference type="EMBL" id="NYI65779.1"/>
    </source>
</evidence>
<organism evidence="5 6">
    <name type="scientific">Spelaeicoccus albus</name>
    <dbReference type="NCBI Taxonomy" id="1280376"/>
    <lineage>
        <taxon>Bacteria</taxon>
        <taxon>Bacillati</taxon>
        <taxon>Actinomycetota</taxon>
        <taxon>Actinomycetes</taxon>
        <taxon>Micrococcales</taxon>
        <taxon>Brevibacteriaceae</taxon>
        <taxon>Spelaeicoccus</taxon>
    </lineage>
</organism>
<keyword evidence="1" id="KW-0547">Nucleotide-binding</keyword>
<evidence type="ECO:0000259" key="4">
    <source>
        <dbReference type="PROSITE" id="PS50893"/>
    </source>
</evidence>
<dbReference type="PANTHER" id="PTHR43158">
    <property type="entry name" value="SKFA PEPTIDE EXPORT ATP-BINDING PROTEIN SKFE"/>
    <property type="match status" value="1"/>
</dbReference>
<evidence type="ECO:0000256" key="2">
    <source>
        <dbReference type="ARBA" id="ARBA00022840"/>
    </source>
</evidence>
<dbReference type="Pfam" id="PF00005">
    <property type="entry name" value="ABC_tran"/>
    <property type="match status" value="1"/>
</dbReference>
<dbReference type="Gene3D" id="3.40.50.300">
    <property type="entry name" value="P-loop containing nucleotide triphosphate hydrolases"/>
    <property type="match status" value="1"/>
</dbReference>